<dbReference type="Gene3D" id="3.10.170.10">
    <property type="match status" value="1"/>
</dbReference>
<evidence type="ECO:0000256" key="2">
    <source>
        <dbReference type="SAM" id="MobiDB-lite"/>
    </source>
</evidence>
<organism evidence="3 4">
    <name type="scientific">Pseudocercospora musae</name>
    <dbReference type="NCBI Taxonomy" id="113226"/>
    <lineage>
        <taxon>Eukaryota</taxon>
        <taxon>Fungi</taxon>
        <taxon>Dikarya</taxon>
        <taxon>Ascomycota</taxon>
        <taxon>Pezizomycotina</taxon>
        <taxon>Dothideomycetes</taxon>
        <taxon>Dothideomycetidae</taxon>
        <taxon>Mycosphaerellales</taxon>
        <taxon>Mycosphaerellaceae</taxon>
        <taxon>Pseudocercospora</taxon>
    </lineage>
</organism>
<evidence type="ECO:0000313" key="4">
    <source>
        <dbReference type="Proteomes" id="UP000073492"/>
    </source>
</evidence>
<dbReference type="AlphaFoldDB" id="A0A139IBS7"/>
<keyword evidence="1" id="KW-0378">Hydrolase</keyword>
<reference evidence="3 4" key="1">
    <citation type="submission" date="2015-07" db="EMBL/GenBank/DDBJ databases">
        <title>Comparative genomics of the Sigatoka disease complex on banana suggests a link between parallel evolutionary changes in Pseudocercospora fijiensis and Pseudocercospora eumusae and increased virulence on the banana host.</title>
        <authorList>
            <person name="Chang T.-C."/>
            <person name="Salvucci A."/>
            <person name="Crous P.W."/>
            <person name="Stergiopoulos I."/>
        </authorList>
    </citation>
    <scope>NUCLEOTIDE SEQUENCE [LARGE SCALE GENOMIC DNA]</scope>
    <source>
        <strain evidence="3 4">CBS 116634</strain>
    </source>
</reference>
<keyword evidence="4" id="KW-1185">Reference proteome</keyword>
<name>A0A139IBS7_9PEZI</name>
<dbReference type="EMBL" id="LFZO01000168">
    <property type="protein sequence ID" value="KXT12032.1"/>
    <property type="molecule type" value="Genomic_DNA"/>
</dbReference>
<dbReference type="GO" id="GO:0006508">
    <property type="term" value="P:proteolysis"/>
    <property type="evidence" value="ECO:0007669"/>
    <property type="project" value="UniProtKB-KW"/>
</dbReference>
<comment type="similarity">
    <text evidence="1">Belongs to the peptidase M36 family.</text>
</comment>
<sequence length="83" mass="9650">MRTTSLHEWPLNDPRGNRRTSQVLPRDIRSSPLGWHQDAYQQYFEPRGNNAIAQPNEDGDAVFINEPRPRRSELVFQAPFSES</sequence>
<keyword evidence="1" id="KW-0645">Protease</keyword>
<dbReference type="GO" id="GO:0008270">
    <property type="term" value="F:zinc ion binding"/>
    <property type="evidence" value="ECO:0007669"/>
    <property type="project" value="InterPro"/>
</dbReference>
<keyword evidence="1" id="KW-0862">Zinc</keyword>
<accession>A0A139IBS7</accession>
<keyword evidence="1" id="KW-0479">Metal-binding</keyword>
<dbReference type="Proteomes" id="UP000073492">
    <property type="component" value="Unassembled WGS sequence"/>
</dbReference>
<comment type="cofactor">
    <cofactor evidence="1">
        <name>Zn(2+)</name>
        <dbReference type="ChEBI" id="CHEBI:29105"/>
    </cofactor>
</comment>
<keyword evidence="1" id="KW-0865">Zymogen</keyword>
<comment type="subcellular location">
    <subcellularLocation>
        <location evidence="1">Secreted</location>
    </subcellularLocation>
</comment>
<dbReference type="EC" id="3.4.24.-" evidence="1"/>
<dbReference type="Pfam" id="PF02128">
    <property type="entry name" value="Peptidase_M36"/>
    <property type="match status" value="1"/>
</dbReference>
<dbReference type="GO" id="GO:0004222">
    <property type="term" value="F:metalloendopeptidase activity"/>
    <property type="evidence" value="ECO:0007669"/>
    <property type="project" value="InterPro"/>
</dbReference>
<evidence type="ECO:0000313" key="3">
    <source>
        <dbReference type="EMBL" id="KXT12032.1"/>
    </source>
</evidence>
<protein>
    <recommendedName>
        <fullName evidence="1">Extracellular metalloproteinase</fullName>
        <ecNumber evidence="1">3.4.24.-</ecNumber>
    </recommendedName>
    <alternativeName>
        <fullName evidence="1">Fungalysin</fullName>
    </alternativeName>
</protein>
<dbReference type="InterPro" id="IPR001842">
    <property type="entry name" value="Peptidase_M36"/>
</dbReference>
<evidence type="ECO:0000256" key="1">
    <source>
        <dbReference type="RuleBase" id="RU364017"/>
    </source>
</evidence>
<feature type="region of interest" description="Disordered" evidence="2">
    <location>
        <begin position="1"/>
        <end position="23"/>
    </location>
</feature>
<comment type="caution">
    <text evidence="3">The sequence shown here is derived from an EMBL/GenBank/DDBJ whole genome shotgun (WGS) entry which is preliminary data.</text>
</comment>
<keyword evidence="1" id="KW-0964">Secreted</keyword>
<proteinExistence type="inferred from homology"/>
<dbReference type="OrthoDB" id="3227768at2759"/>
<keyword evidence="1" id="KW-0482">Metalloprotease</keyword>
<dbReference type="GO" id="GO:0005576">
    <property type="term" value="C:extracellular region"/>
    <property type="evidence" value="ECO:0007669"/>
    <property type="project" value="UniProtKB-SubCell"/>
</dbReference>
<gene>
    <name evidence="3" type="ORF">AC579_4685</name>
</gene>